<keyword evidence="1" id="KW-0812">Transmembrane</keyword>
<reference evidence="2 3" key="1">
    <citation type="submission" date="2016-10" db="EMBL/GenBank/DDBJ databases">
        <authorList>
            <person name="Varghese N."/>
            <person name="Submissions S."/>
        </authorList>
    </citation>
    <scope>NUCLEOTIDE SEQUENCE [LARGE SCALE GENOMIC DNA]</scope>
    <source>
        <strain evidence="2 3">S7-754</strain>
    </source>
</reference>
<feature type="transmembrane region" description="Helical" evidence="1">
    <location>
        <begin position="6"/>
        <end position="26"/>
    </location>
</feature>
<keyword evidence="1" id="KW-0472">Membrane</keyword>
<keyword evidence="3" id="KW-1185">Reference proteome</keyword>
<protein>
    <submittedName>
        <fullName evidence="2">Uncharacterized protein</fullName>
    </submittedName>
</protein>
<accession>A0A1G7RZV6</accession>
<evidence type="ECO:0000256" key="1">
    <source>
        <dbReference type="SAM" id="Phobius"/>
    </source>
</evidence>
<feature type="non-terminal residue" evidence="2">
    <location>
        <position position="102"/>
    </location>
</feature>
<evidence type="ECO:0000313" key="3">
    <source>
        <dbReference type="Proteomes" id="UP000323502"/>
    </source>
</evidence>
<organism evidence="2 3">
    <name type="scientific">Sphingomonas carotinifaciens</name>
    <dbReference type="NCBI Taxonomy" id="1166323"/>
    <lineage>
        <taxon>Bacteria</taxon>
        <taxon>Pseudomonadati</taxon>
        <taxon>Pseudomonadota</taxon>
        <taxon>Alphaproteobacteria</taxon>
        <taxon>Sphingomonadales</taxon>
        <taxon>Sphingomonadaceae</taxon>
        <taxon>Sphingomonas</taxon>
    </lineage>
</organism>
<dbReference type="AlphaFoldDB" id="A0A1G7RZV6"/>
<sequence>MITNAPFEWALATYMAAMNIAFLFIAEAYQAYHGAAVAFELLQRPEVSVTFYYNDPEVPHHLERIRRAYGVPPVAYVRLARSIKTKAVQAMRVFGLDKEAVL</sequence>
<dbReference type="EMBL" id="FNBI01000016">
    <property type="protein sequence ID" value="SDG15749.1"/>
    <property type="molecule type" value="Genomic_DNA"/>
</dbReference>
<dbReference type="Proteomes" id="UP000323502">
    <property type="component" value="Unassembled WGS sequence"/>
</dbReference>
<proteinExistence type="predicted"/>
<evidence type="ECO:0000313" key="2">
    <source>
        <dbReference type="EMBL" id="SDG15749.1"/>
    </source>
</evidence>
<name>A0A1G7RZV6_9SPHN</name>
<keyword evidence="1" id="KW-1133">Transmembrane helix</keyword>
<gene>
    <name evidence="2" type="ORF">SAMN05216557_11616</name>
</gene>